<feature type="compositionally biased region" description="Polar residues" evidence="1">
    <location>
        <begin position="75"/>
        <end position="87"/>
    </location>
</feature>
<organism evidence="2 3">
    <name type="scientific">Mycobacterium asiaticum</name>
    <dbReference type="NCBI Taxonomy" id="1790"/>
    <lineage>
        <taxon>Bacteria</taxon>
        <taxon>Bacillati</taxon>
        <taxon>Actinomycetota</taxon>
        <taxon>Actinomycetes</taxon>
        <taxon>Mycobacteriales</taxon>
        <taxon>Mycobacteriaceae</taxon>
        <taxon>Mycobacterium</taxon>
    </lineage>
</organism>
<protein>
    <submittedName>
        <fullName evidence="2">Uncharacterized protein</fullName>
    </submittedName>
</protein>
<dbReference type="Proteomes" id="UP000093925">
    <property type="component" value="Unassembled WGS sequence"/>
</dbReference>
<proteinExistence type="predicted"/>
<dbReference type="EMBL" id="LZLM01000024">
    <property type="protein sequence ID" value="OBJ89087.1"/>
    <property type="molecule type" value="Genomic_DNA"/>
</dbReference>
<evidence type="ECO:0000256" key="1">
    <source>
        <dbReference type="SAM" id="MobiDB-lite"/>
    </source>
</evidence>
<reference evidence="2 3" key="1">
    <citation type="submission" date="2016-06" db="EMBL/GenBank/DDBJ databases">
        <authorList>
            <person name="Kjaerup R.B."/>
            <person name="Dalgaard T.S."/>
            <person name="Juul-Madsen H.R."/>
        </authorList>
    </citation>
    <scope>NUCLEOTIDE SEQUENCE [LARGE SCALE GENOMIC DNA]</scope>
    <source>
        <strain evidence="2 3">1276495.2</strain>
    </source>
</reference>
<evidence type="ECO:0000313" key="3">
    <source>
        <dbReference type="Proteomes" id="UP000093925"/>
    </source>
</evidence>
<evidence type="ECO:0000313" key="2">
    <source>
        <dbReference type="EMBL" id="OBJ89087.1"/>
    </source>
</evidence>
<feature type="region of interest" description="Disordered" evidence="1">
    <location>
        <begin position="60"/>
        <end position="87"/>
    </location>
</feature>
<gene>
    <name evidence="2" type="ORF">A5640_03345</name>
</gene>
<sequence>MPGWAAAAQELALIAAGVGLVLRGDLRAAVHGCAPGQQIAQALAGRHAAARVRQVLPSWTPQPTSFGPGLPATTGEVSALNTDLSQR</sequence>
<name>A0A1A3KV45_MYCAS</name>
<comment type="caution">
    <text evidence="2">The sequence shown here is derived from an EMBL/GenBank/DDBJ whole genome shotgun (WGS) entry which is preliminary data.</text>
</comment>
<accession>A0A1A3KV45</accession>
<dbReference type="AlphaFoldDB" id="A0A1A3KV45"/>